<accession>A0AAQ3LDP2</accession>
<evidence type="ECO:0000313" key="9">
    <source>
        <dbReference type="Proteomes" id="UP001304300"/>
    </source>
</evidence>
<feature type="binding site" evidence="7">
    <location>
        <position position="130"/>
    </location>
    <ligand>
        <name>(2S)-2-hydroxy-3-oxobutyl phosphate</name>
        <dbReference type="ChEBI" id="CHEBI:58830"/>
    </ligand>
</feature>
<keyword evidence="9" id="KW-1185">Reference proteome</keyword>
<evidence type="ECO:0000256" key="1">
    <source>
        <dbReference type="ARBA" id="ARBA00004917"/>
    </source>
</evidence>
<feature type="binding site" evidence="7">
    <location>
        <begin position="83"/>
        <end position="85"/>
    </location>
    <ligand>
        <name>5-amino-6-(D-ribitylamino)uracil</name>
        <dbReference type="ChEBI" id="CHEBI:15934"/>
    </ligand>
</feature>
<organism evidence="8 9">
    <name type="scientific">Rubellicoccus peritrichatus</name>
    <dbReference type="NCBI Taxonomy" id="3080537"/>
    <lineage>
        <taxon>Bacteria</taxon>
        <taxon>Pseudomonadati</taxon>
        <taxon>Verrucomicrobiota</taxon>
        <taxon>Opitutia</taxon>
        <taxon>Puniceicoccales</taxon>
        <taxon>Cerasicoccaceae</taxon>
        <taxon>Rubellicoccus</taxon>
    </lineage>
</organism>
<comment type="function">
    <text evidence="7">Catalyzes the formation of 6,7-dimethyl-8-ribityllumazine by condensation of 5-amino-6-(D-ribitylamino)uracil with 3,4-dihydroxy-2-butanone 4-phosphate. This is the penultimate step in the biosynthesis of riboflavin.</text>
</comment>
<comment type="catalytic activity">
    <reaction evidence="6 7">
        <text>(2S)-2-hydroxy-3-oxobutyl phosphate + 5-amino-6-(D-ribitylamino)uracil = 6,7-dimethyl-8-(1-D-ribityl)lumazine + phosphate + 2 H2O + H(+)</text>
        <dbReference type="Rhea" id="RHEA:26152"/>
        <dbReference type="ChEBI" id="CHEBI:15377"/>
        <dbReference type="ChEBI" id="CHEBI:15378"/>
        <dbReference type="ChEBI" id="CHEBI:15934"/>
        <dbReference type="ChEBI" id="CHEBI:43474"/>
        <dbReference type="ChEBI" id="CHEBI:58201"/>
        <dbReference type="ChEBI" id="CHEBI:58830"/>
        <dbReference type="EC" id="2.5.1.78"/>
    </reaction>
</comment>
<dbReference type="Gene3D" id="3.40.50.960">
    <property type="entry name" value="Lumazine/riboflavin synthase"/>
    <property type="match status" value="1"/>
</dbReference>
<feature type="active site" description="Proton donor" evidence="7">
    <location>
        <position position="91"/>
    </location>
</feature>
<evidence type="ECO:0000256" key="3">
    <source>
        <dbReference type="ARBA" id="ARBA00012664"/>
    </source>
</evidence>
<evidence type="ECO:0000256" key="4">
    <source>
        <dbReference type="ARBA" id="ARBA00022619"/>
    </source>
</evidence>
<proteinExistence type="inferred from homology"/>
<dbReference type="GO" id="GO:0000906">
    <property type="term" value="F:6,7-dimethyl-8-ribityllumazine synthase activity"/>
    <property type="evidence" value="ECO:0007669"/>
    <property type="project" value="UniProtKB-UniRule"/>
</dbReference>
<reference evidence="8 9" key="1">
    <citation type="submission" date="2023-10" db="EMBL/GenBank/DDBJ databases">
        <title>Rubellicoccus peritrichatus gen. nov., sp. nov., isolated from an algae of coral reef tank.</title>
        <authorList>
            <person name="Luo J."/>
        </authorList>
    </citation>
    <scope>NUCLEOTIDE SEQUENCE [LARGE SCALE GENOMIC DNA]</scope>
    <source>
        <strain evidence="8 9">CR14</strain>
    </source>
</reference>
<feature type="binding site" evidence="7">
    <location>
        <position position="116"/>
    </location>
    <ligand>
        <name>5-amino-6-(D-ribitylamino)uracil</name>
        <dbReference type="ChEBI" id="CHEBI:15934"/>
    </ligand>
</feature>
<dbReference type="InterPro" id="IPR036467">
    <property type="entry name" value="LS/RS_sf"/>
</dbReference>
<dbReference type="HAMAP" id="MF_00178">
    <property type="entry name" value="Lumazine_synth"/>
    <property type="match status" value="1"/>
</dbReference>
<evidence type="ECO:0000256" key="5">
    <source>
        <dbReference type="ARBA" id="ARBA00022679"/>
    </source>
</evidence>
<name>A0AAQ3LDP2_9BACT</name>
<dbReference type="PANTHER" id="PTHR21058">
    <property type="entry name" value="6,7-DIMETHYL-8-RIBITYLLUMAZINE SYNTHASE DMRL SYNTHASE LUMAZINE SYNTHASE"/>
    <property type="match status" value="1"/>
</dbReference>
<feature type="binding site" evidence="7">
    <location>
        <begin position="59"/>
        <end position="61"/>
    </location>
    <ligand>
        <name>5-amino-6-(D-ribitylamino)uracil</name>
        <dbReference type="ChEBI" id="CHEBI:15934"/>
    </ligand>
</feature>
<keyword evidence="5 7" id="KW-0808">Transferase</keyword>
<protein>
    <recommendedName>
        <fullName evidence="3 7">6,7-dimethyl-8-ribityllumazine synthase</fullName>
        <shortName evidence="7">DMRL synthase</shortName>
        <shortName evidence="7">LS</shortName>
        <shortName evidence="7">Lumazine synthase</shortName>
        <ecNumber evidence="3 7">2.5.1.78</ecNumber>
    </recommendedName>
</protein>
<comment type="pathway">
    <text evidence="1 7">Cofactor biosynthesis; riboflavin biosynthesis; riboflavin from 2-hydroxy-3-oxobutyl phosphate and 5-amino-6-(D-ribitylamino)uracil: step 1/2.</text>
</comment>
<dbReference type="GO" id="GO:0009349">
    <property type="term" value="C:riboflavin synthase complex"/>
    <property type="evidence" value="ECO:0007669"/>
    <property type="project" value="UniProtKB-UniRule"/>
</dbReference>
<dbReference type="EC" id="2.5.1.78" evidence="3 7"/>
<evidence type="ECO:0000256" key="6">
    <source>
        <dbReference type="ARBA" id="ARBA00048785"/>
    </source>
</evidence>
<dbReference type="Pfam" id="PF00885">
    <property type="entry name" value="DMRL_synthase"/>
    <property type="match status" value="1"/>
</dbReference>
<dbReference type="GO" id="GO:0009231">
    <property type="term" value="P:riboflavin biosynthetic process"/>
    <property type="evidence" value="ECO:0007669"/>
    <property type="project" value="UniProtKB-UniRule"/>
</dbReference>
<dbReference type="Proteomes" id="UP001304300">
    <property type="component" value="Chromosome"/>
</dbReference>
<evidence type="ECO:0000256" key="7">
    <source>
        <dbReference type="HAMAP-Rule" id="MF_00178"/>
    </source>
</evidence>
<dbReference type="PANTHER" id="PTHR21058:SF0">
    <property type="entry name" value="6,7-DIMETHYL-8-RIBITYLLUMAZINE SYNTHASE"/>
    <property type="match status" value="1"/>
</dbReference>
<sequence>MSLDRPNAPEIDGSDLFFCIVAARYNPELVDALIQRTTATLQESGVREANIKVMRVPGSNELPYGVYMHALSRQYDCVIALGIVIAGETDHHSVIADSTADAFHKIGMETEVPVINGVVTVGNMEQAVARTTGDVDRGAEFARAALEMAWHKLRLVEMIDEIEEDLLTDDDDDDDLETLFRKN</sequence>
<dbReference type="KEGG" id="puo:RZN69_06075"/>
<feature type="binding site" evidence="7">
    <location>
        <begin position="88"/>
        <end position="89"/>
    </location>
    <ligand>
        <name>(2S)-2-hydroxy-3-oxobutyl phosphate</name>
        <dbReference type="ChEBI" id="CHEBI:58830"/>
    </ligand>
</feature>
<dbReference type="AlphaFoldDB" id="A0AAQ3LDP2"/>
<comment type="similarity">
    <text evidence="2 7">Belongs to the DMRL synthase family.</text>
</comment>
<dbReference type="EMBL" id="CP136920">
    <property type="protein sequence ID" value="WOO42652.1"/>
    <property type="molecule type" value="Genomic_DNA"/>
</dbReference>
<dbReference type="SUPFAM" id="SSF52121">
    <property type="entry name" value="Lumazine synthase"/>
    <property type="match status" value="1"/>
</dbReference>
<evidence type="ECO:0000313" key="8">
    <source>
        <dbReference type="EMBL" id="WOO42652.1"/>
    </source>
</evidence>
<keyword evidence="4 7" id="KW-0686">Riboflavin biosynthesis</keyword>
<gene>
    <name evidence="7 8" type="primary">ribH</name>
    <name evidence="8" type="ORF">RZN69_06075</name>
</gene>
<dbReference type="InterPro" id="IPR002180">
    <property type="entry name" value="LS/RS"/>
</dbReference>
<dbReference type="NCBIfam" id="TIGR00114">
    <property type="entry name" value="lumazine-synth"/>
    <property type="match status" value="1"/>
</dbReference>
<dbReference type="InterPro" id="IPR034964">
    <property type="entry name" value="LS"/>
</dbReference>
<dbReference type="RefSeq" id="WP_317835177.1">
    <property type="nucleotide sequence ID" value="NZ_CP136920.1"/>
</dbReference>
<evidence type="ECO:0000256" key="2">
    <source>
        <dbReference type="ARBA" id="ARBA00007424"/>
    </source>
</evidence>
<dbReference type="CDD" id="cd09209">
    <property type="entry name" value="Lumazine_synthase-I"/>
    <property type="match status" value="1"/>
</dbReference>
<feature type="binding site" evidence="7">
    <location>
        <position position="25"/>
    </location>
    <ligand>
        <name>5-amino-6-(D-ribitylamino)uracil</name>
        <dbReference type="ChEBI" id="CHEBI:15934"/>
    </ligand>
</feature>